<keyword evidence="5" id="KW-1185">Reference proteome</keyword>
<evidence type="ECO:0000256" key="2">
    <source>
        <dbReference type="SAM" id="MobiDB-lite"/>
    </source>
</evidence>
<dbReference type="Pfam" id="PF00823">
    <property type="entry name" value="PPE"/>
    <property type="match status" value="1"/>
</dbReference>
<gene>
    <name evidence="4" type="ORF">EWH70_09715</name>
</gene>
<comment type="similarity">
    <text evidence="1">Belongs to the mycobacterial PPE family.</text>
</comment>
<accession>A0A4Q7JB06</accession>
<reference evidence="4 5" key="1">
    <citation type="submission" date="2019-02" db="EMBL/GenBank/DDBJ databases">
        <title>Draft genome sequence of Amycolatopsis sp. 8-3EHSu isolated from roots of Suaeda maritima.</title>
        <authorList>
            <person name="Duangmal K."/>
            <person name="Chantavorakit T."/>
        </authorList>
    </citation>
    <scope>NUCLEOTIDE SEQUENCE [LARGE SCALE GENOMIC DNA]</scope>
    <source>
        <strain evidence="4 5">8-3EHSu</strain>
    </source>
</reference>
<dbReference type="OrthoDB" id="3638297at2"/>
<dbReference type="InterPro" id="IPR038332">
    <property type="entry name" value="PPE_sf"/>
</dbReference>
<dbReference type="RefSeq" id="WP_130474961.1">
    <property type="nucleotide sequence ID" value="NZ_SFCC01000004.1"/>
</dbReference>
<dbReference type="Proteomes" id="UP000292003">
    <property type="component" value="Unassembled WGS sequence"/>
</dbReference>
<evidence type="ECO:0000256" key="1">
    <source>
        <dbReference type="ARBA" id="ARBA00010652"/>
    </source>
</evidence>
<proteinExistence type="inferred from homology"/>
<feature type="compositionally biased region" description="Low complexity" evidence="2">
    <location>
        <begin position="358"/>
        <end position="369"/>
    </location>
</feature>
<dbReference type="SUPFAM" id="SSF140459">
    <property type="entry name" value="PE/PPE dimer-like"/>
    <property type="match status" value="1"/>
</dbReference>
<protein>
    <submittedName>
        <fullName evidence="4">PPE domain-containing protein</fullName>
    </submittedName>
</protein>
<dbReference type="InterPro" id="IPR000030">
    <property type="entry name" value="PPE_dom"/>
</dbReference>
<feature type="compositionally biased region" description="Low complexity" evidence="2">
    <location>
        <begin position="270"/>
        <end position="280"/>
    </location>
</feature>
<feature type="compositionally biased region" description="Gly residues" evidence="2">
    <location>
        <begin position="346"/>
        <end position="357"/>
    </location>
</feature>
<dbReference type="Gene3D" id="1.20.1260.20">
    <property type="entry name" value="PPE superfamily"/>
    <property type="match status" value="1"/>
</dbReference>
<name>A0A4Q7JB06_9PSEU</name>
<feature type="compositionally biased region" description="Basic and acidic residues" evidence="2">
    <location>
        <begin position="370"/>
        <end position="381"/>
    </location>
</feature>
<feature type="region of interest" description="Disordered" evidence="2">
    <location>
        <begin position="174"/>
        <end position="414"/>
    </location>
</feature>
<feature type="compositionally biased region" description="Polar residues" evidence="2">
    <location>
        <begin position="241"/>
        <end position="262"/>
    </location>
</feature>
<evidence type="ECO:0000313" key="5">
    <source>
        <dbReference type="Proteomes" id="UP000292003"/>
    </source>
</evidence>
<organism evidence="4 5">
    <name type="scientific">Amycolatopsis suaedae</name>
    <dbReference type="NCBI Taxonomy" id="2510978"/>
    <lineage>
        <taxon>Bacteria</taxon>
        <taxon>Bacillati</taxon>
        <taxon>Actinomycetota</taxon>
        <taxon>Actinomycetes</taxon>
        <taxon>Pseudonocardiales</taxon>
        <taxon>Pseudonocardiaceae</taxon>
        <taxon>Amycolatopsis</taxon>
    </lineage>
</organism>
<feature type="domain" description="PPE" evidence="3">
    <location>
        <begin position="17"/>
        <end position="108"/>
    </location>
</feature>
<feature type="compositionally biased region" description="Gly residues" evidence="2">
    <location>
        <begin position="288"/>
        <end position="340"/>
    </location>
</feature>
<evidence type="ECO:0000259" key="3">
    <source>
        <dbReference type="Pfam" id="PF00823"/>
    </source>
</evidence>
<sequence length="414" mass="40528">MCANGPLTASQIYEQVTGGPGPAKLIDAQTACAQLQMRLHDRSKQVQDLGGTIAEGWQGNAGAAAAGAATPLATAAQHDADLLVTADRAIADQTNAFEVVKSKVVPVPPNPPPITSEDVKAGLLIPDMSGYFQKLGQWNAQSQANVDAFAAYHGASTSNGQTMPTVYAPLVDPGGSISMAEKPGGTDGFKGGSSEPPPGGPGGGVHSGPSAPPPSVPGGSGPQPHSGPPPASGPVPNGVSDNTRAASNIPGTDQPGNQQQVRPTPPGTPNLPNNPNYPGMVPGPPGYRGPGAPGGLRPGGFGPGTGGPGGLASGRVGGPGAVPGGPGVGGRMTGVGGPEGVAGRPGAAGAGGAGGRSGAMPMGGAPMAGRGEKEEDKEHQRAPYVKGEDPDELFGGDIVKPVPPTIGESKPHKP</sequence>
<dbReference type="EMBL" id="SFCC01000004">
    <property type="protein sequence ID" value="RZQ64248.1"/>
    <property type="molecule type" value="Genomic_DNA"/>
</dbReference>
<dbReference type="AlphaFoldDB" id="A0A4Q7JB06"/>
<evidence type="ECO:0000313" key="4">
    <source>
        <dbReference type="EMBL" id="RZQ64248.1"/>
    </source>
</evidence>
<comment type="caution">
    <text evidence="4">The sequence shown here is derived from an EMBL/GenBank/DDBJ whole genome shotgun (WGS) entry which is preliminary data.</text>
</comment>